<dbReference type="PANTHER" id="PTHR11439:SF509">
    <property type="entry name" value="RNA-DIRECTED DNA POLYMERASE"/>
    <property type="match status" value="1"/>
</dbReference>
<comment type="caution">
    <text evidence="1">The sequence shown here is derived from an EMBL/GenBank/DDBJ whole genome shotgun (WGS) entry which is preliminary data.</text>
</comment>
<evidence type="ECO:0000313" key="1">
    <source>
        <dbReference type="EMBL" id="GEU79118.1"/>
    </source>
</evidence>
<protein>
    <submittedName>
        <fullName evidence="1">Copia protein</fullName>
    </submittedName>
</protein>
<dbReference type="AlphaFoldDB" id="A0A6L2MYQ9"/>
<reference evidence="1" key="1">
    <citation type="journal article" date="2019" name="Sci. Rep.">
        <title>Draft genome of Tanacetum cinerariifolium, the natural source of mosquito coil.</title>
        <authorList>
            <person name="Yamashiro T."/>
            <person name="Shiraishi A."/>
            <person name="Satake H."/>
            <person name="Nakayama K."/>
        </authorList>
    </citation>
    <scope>NUCLEOTIDE SEQUENCE</scope>
</reference>
<organism evidence="1">
    <name type="scientific">Tanacetum cinerariifolium</name>
    <name type="common">Dalmatian daisy</name>
    <name type="synonym">Chrysanthemum cinerariifolium</name>
    <dbReference type="NCBI Taxonomy" id="118510"/>
    <lineage>
        <taxon>Eukaryota</taxon>
        <taxon>Viridiplantae</taxon>
        <taxon>Streptophyta</taxon>
        <taxon>Embryophyta</taxon>
        <taxon>Tracheophyta</taxon>
        <taxon>Spermatophyta</taxon>
        <taxon>Magnoliopsida</taxon>
        <taxon>eudicotyledons</taxon>
        <taxon>Gunneridae</taxon>
        <taxon>Pentapetalae</taxon>
        <taxon>asterids</taxon>
        <taxon>campanulids</taxon>
        <taxon>Asterales</taxon>
        <taxon>Asteraceae</taxon>
        <taxon>Asteroideae</taxon>
        <taxon>Anthemideae</taxon>
        <taxon>Anthemidinae</taxon>
        <taxon>Tanacetum</taxon>
    </lineage>
</organism>
<accession>A0A6L2MYQ9</accession>
<gene>
    <name evidence="1" type="ORF">Tci_051096</name>
</gene>
<dbReference type="CDD" id="cd09272">
    <property type="entry name" value="RNase_HI_RT_Ty1"/>
    <property type="match status" value="1"/>
</dbReference>
<name>A0A6L2MYQ9_TANCI</name>
<sequence>MLKYGVTHHLATPYHPQTSGQVEEFLDFKDSSKDFILQSSLPQLQLGNRISKYNRLTLSLAYLINDLKFTFTFLVLATVYCSRNSIFGRFQYLNHCFDPCGPMVSLLLLPFRLDRDHTGCQDIRRSTYGSAQFLGDKLILWMRLQLTDYGFDFNKIPLYCDNRSAIALCCNNVQHSGSKHNYIRHHFIREQVERGVVELYFVTTDYQLADIFTKALPRQRFEFILPRLDTMADMNINAPTMAPPVRTDDQILPRVRWVPIGKRNCYLDLEKSQSNPIYKIAIDGMVEEAVKALKKLVCFRRSTAIL</sequence>
<dbReference type="EMBL" id="BKCJ010007808">
    <property type="protein sequence ID" value="GEU79118.1"/>
    <property type="molecule type" value="Genomic_DNA"/>
</dbReference>
<dbReference type="PANTHER" id="PTHR11439">
    <property type="entry name" value="GAG-POL-RELATED RETROTRANSPOSON"/>
    <property type="match status" value="1"/>
</dbReference>
<proteinExistence type="predicted"/>